<dbReference type="OMA" id="HANQLRC"/>
<dbReference type="Proteomes" id="UP000025227">
    <property type="component" value="Unplaced"/>
</dbReference>
<evidence type="ECO:0000313" key="1">
    <source>
        <dbReference type="Proteomes" id="UP000025227"/>
    </source>
</evidence>
<evidence type="ECO:0000313" key="2">
    <source>
        <dbReference type="WBParaSite" id="HCON_00169350-00001"/>
    </source>
</evidence>
<keyword evidence="1" id="KW-1185">Reference proteome</keyword>
<organism evidence="1 2">
    <name type="scientific">Haemonchus contortus</name>
    <name type="common">Barber pole worm</name>
    <dbReference type="NCBI Taxonomy" id="6289"/>
    <lineage>
        <taxon>Eukaryota</taxon>
        <taxon>Metazoa</taxon>
        <taxon>Ecdysozoa</taxon>
        <taxon>Nematoda</taxon>
        <taxon>Chromadorea</taxon>
        <taxon>Rhabditida</taxon>
        <taxon>Rhabditina</taxon>
        <taxon>Rhabditomorpha</taxon>
        <taxon>Strongyloidea</taxon>
        <taxon>Trichostrongylidae</taxon>
        <taxon>Haemonchus</taxon>
    </lineage>
</organism>
<accession>A0A7I4Z276</accession>
<dbReference type="AlphaFoldDB" id="A0A7I4Z276"/>
<dbReference type="OrthoDB" id="5866725at2759"/>
<reference evidence="2" key="1">
    <citation type="submission" date="2020-12" db="UniProtKB">
        <authorList>
            <consortium name="WormBaseParasite"/>
        </authorList>
    </citation>
    <scope>IDENTIFICATION</scope>
    <source>
        <strain evidence="2">MHco3</strain>
    </source>
</reference>
<name>A0A7I4Z276_HAECO</name>
<dbReference type="WBParaSite" id="HCON_00169350-00001">
    <property type="protein sequence ID" value="HCON_00169350-00001"/>
    <property type="gene ID" value="HCON_00169350"/>
</dbReference>
<sequence>MASGENRRKMIEQFNRKNNTVPKEFEVGEAVYAQVWKASQFMWKEGTITRRSGKVIYEVNLSGRITRKHANKLSRRDAKAPSGYGDKSLLTYPRRSNWTTCGHDERKPPKLQVLLLKDDKPTKPRYHYVALQG</sequence>
<protein>
    <submittedName>
        <fullName evidence="2">SGF29 C-terminal domain-containing protein</fullName>
    </submittedName>
</protein>
<proteinExistence type="predicted"/>